<organism evidence="4 5">
    <name type="scientific">Panagrellus redivivus</name>
    <name type="common">Microworm</name>
    <dbReference type="NCBI Taxonomy" id="6233"/>
    <lineage>
        <taxon>Eukaryota</taxon>
        <taxon>Metazoa</taxon>
        <taxon>Ecdysozoa</taxon>
        <taxon>Nematoda</taxon>
        <taxon>Chromadorea</taxon>
        <taxon>Rhabditida</taxon>
        <taxon>Tylenchina</taxon>
        <taxon>Panagrolaimomorpha</taxon>
        <taxon>Panagrolaimoidea</taxon>
        <taxon>Panagrolaimidae</taxon>
        <taxon>Panagrellus</taxon>
    </lineage>
</organism>
<protein>
    <submittedName>
        <fullName evidence="5">Uncharacterized protein</fullName>
    </submittedName>
</protein>
<evidence type="ECO:0000256" key="1">
    <source>
        <dbReference type="SAM" id="MobiDB-lite"/>
    </source>
</evidence>
<sequence>MFCDKIVLPLLFFVLFTAVSTTPKILIKKPCVNGTTNKKGALEFKLLGDGTTCQRYPLTVTNKGFYFTIKTHITDDQYLGDIKMMIGKKRAQIIPFNVAVKRSQFLIRDTELKTLVSSAYGEIKLFVSSTGQVYSHSNDQEPIRLLFPPLSSLPTNENHRTLHLGISFSGVAKPVSIQFQGETSNRFISASFPNPETTTPDTSLSPNTRRLLFPETTPITISASQHTTLQFSGVQIGALVGFIIFFIVLAVSAISFWCICRRCRSKSKSRPTASQSNRPGESQRNAESAQTEIQISYDGYDLVVPGHAEERLDYVKADAAKKSKMVDIFMKRRQRHQSQSTGERFGANV</sequence>
<evidence type="ECO:0000313" key="5">
    <source>
        <dbReference type="WBParaSite" id="Pan_g5689.t1"/>
    </source>
</evidence>
<feature type="transmembrane region" description="Helical" evidence="2">
    <location>
        <begin position="236"/>
        <end position="260"/>
    </location>
</feature>
<feature type="signal peptide" evidence="3">
    <location>
        <begin position="1"/>
        <end position="21"/>
    </location>
</feature>
<keyword evidence="2" id="KW-0812">Transmembrane</keyword>
<feature type="compositionally biased region" description="Polar residues" evidence="1">
    <location>
        <begin position="271"/>
        <end position="290"/>
    </location>
</feature>
<evidence type="ECO:0000256" key="2">
    <source>
        <dbReference type="SAM" id="Phobius"/>
    </source>
</evidence>
<keyword evidence="4" id="KW-1185">Reference proteome</keyword>
<evidence type="ECO:0000256" key="3">
    <source>
        <dbReference type="SAM" id="SignalP"/>
    </source>
</evidence>
<name>A0A7E4W0B6_PANRE</name>
<feature type="region of interest" description="Disordered" evidence="1">
    <location>
        <begin position="268"/>
        <end position="290"/>
    </location>
</feature>
<keyword evidence="2" id="KW-0472">Membrane</keyword>
<feature type="chain" id="PRO_5028859821" evidence="3">
    <location>
        <begin position="22"/>
        <end position="349"/>
    </location>
</feature>
<reference evidence="4" key="1">
    <citation type="journal article" date="2013" name="Genetics">
        <title>The draft genome and transcriptome of Panagrellus redivivus are shaped by the harsh demands of a free-living lifestyle.</title>
        <authorList>
            <person name="Srinivasan J."/>
            <person name="Dillman A.R."/>
            <person name="Macchietto M.G."/>
            <person name="Heikkinen L."/>
            <person name="Lakso M."/>
            <person name="Fracchia K.M."/>
            <person name="Antoshechkin I."/>
            <person name="Mortazavi A."/>
            <person name="Wong G."/>
            <person name="Sternberg P.W."/>
        </authorList>
    </citation>
    <scope>NUCLEOTIDE SEQUENCE [LARGE SCALE GENOMIC DNA]</scope>
    <source>
        <strain evidence="4">MT8872</strain>
    </source>
</reference>
<keyword evidence="3" id="KW-0732">Signal</keyword>
<feature type="region of interest" description="Disordered" evidence="1">
    <location>
        <begin position="189"/>
        <end position="208"/>
    </location>
</feature>
<keyword evidence="2" id="KW-1133">Transmembrane helix</keyword>
<dbReference type="AlphaFoldDB" id="A0A7E4W0B6"/>
<dbReference type="Proteomes" id="UP000492821">
    <property type="component" value="Unassembled WGS sequence"/>
</dbReference>
<evidence type="ECO:0000313" key="4">
    <source>
        <dbReference type="Proteomes" id="UP000492821"/>
    </source>
</evidence>
<accession>A0A7E4W0B6</accession>
<dbReference type="WBParaSite" id="Pan_g5689.t1">
    <property type="protein sequence ID" value="Pan_g5689.t1"/>
    <property type="gene ID" value="Pan_g5689"/>
</dbReference>
<reference evidence="5" key="2">
    <citation type="submission" date="2020-10" db="UniProtKB">
        <authorList>
            <consortium name="WormBaseParasite"/>
        </authorList>
    </citation>
    <scope>IDENTIFICATION</scope>
</reference>
<proteinExistence type="predicted"/>